<dbReference type="Proteomes" id="UP000310108">
    <property type="component" value="Unassembled WGS sequence"/>
</dbReference>
<reference evidence="2 3" key="1">
    <citation type="journal article" date="2019" name="PLoS ONE">
        <title>Comparative genome analysis indicates high evolutionary potential of pathogenicity genes in Colletotrichum tanaceti.</title>
        <authorList>
            <person name="Lelwala R.V."/>
            <person name="Korhonen P.K."/>
            <person name="Young N.D."/>
            <person name="Scott J.B."/>
            <person name="Ades P.A."/>
            <person name="Gasser R.B."/>
            <person name="Taylor P.W.J."/>
        </authorList>
    </citation>
    <scope>NUCLEOTIDE SEQUENCE [LARGE SCALE GENOMIC DNA]</scope>
    <source>
        <strain evidence="2">BRIP57314</strain>
    </source>
</reference>
<protein>
    <submittedName>
        <fullName evidence="2">Uncharacterized protein</fullName>
    </submittedName>
</protein>
<sequence>MMRRCVLTKPRNSTLICTKNARSCRCHRLPGSKGFVRIAPPRPPRRQRQPGPCPSITLHDIRTVPNSHSTMAPPLNMLIRALVAFEDVIIRQILKSPGFHRGVGRVHRYVDEKRNGPLPHEPLRQGQASANPEDRGFVQYFLDELKNQFRGTPTNPPPPPGPPKR</sequence>
<dbReference type="InterPro" id="IPR020301">
    <property type="entry name" value="Mrx7"/>
</dbReference>
<proteinExistence type="predicted"/>
<organism evidence="2 3">
    <name type="scientific">Colletotrichum tanaceti</name>
    <dbReference type="NCBI Taxonomy" id="1306861"/>
    <lineage>
        <taxon>Eukaryota</taxon>
        <taxon>Fungi</taxon>
        <taxon>Dikarya</taxon>
        <taxon>Ascomycota</taxon>
        <taxon>Pezizomycotina</taxon>
        <taxon>Sordariomycetes</taxon>
        <taxon>Hypocreomycetidae</taxon>
        <taxon>Glomerellales</taxon>
        <taxon>Glomerellaceae</taxon>
        <taxon>Colletotrichum</taxon>
        <taxon>Colletotrichum destructivum species complex</taxon>
    </lineage>
</organism>
<evidence type="ECO:0000313" key="3">
    <source>
        <dbReference type="Proteomes" id="UP000310108"/>
    </source>
</evidence>
<evidence type="ECO:0000256" key="1">
    <source>
        <dbReference type="SAM" id="MobiDB-lite"/>
    </source>
</evidence>
<keyword evidence="3" id="KW-1185">Reference proteome</keyword>
<gene>
    <name evidence="2" type="ORF">CTA1_2441</name>
</gene>
<dbReference type="EMBL" id="PJEX01000344">
    <property type="protein sequence ID" value="TKW50984.1"/>
    <property type="molecule type" value="Genomic_DNA"/>
</dbReference>
<dbReference type="Pfam" id="PF10906">
    <property type="entry name" value="Mrx7"/>
    <property type="match status" value="1"/>
</dbReference>
<dbReference type="AlphaFoldDB" id="A0A4U6X789"/>
<evidence type="ECO:0000313" key="2">
    <source>
        <dbReference type="EMBL" id="TKW50984.1"/>
    </source>
</evidence>
<accession>A0A4U6X789</accession>
<feature type="region of interest" description="Disordered" evidence="1">
    <location>
        <begin position="113"/>
        <end position="165"/>
    </location>
</feature>
<feature type="compositionally biased region" description="Pro residues" evidence="1">
    <location>
        <begin position="154"/>
        <end position="165"/>
    </location>
</feature>
<name>A0A4U6X789_9PEZI</name>
<comment type="caution">
    <text evidence="2">The sequence shown here is derived from an EMBL/GenBank/DDBJ whole genome shotgun (WGS) entry which is preliminary data.</text>
</comment>